<dbReference type="SMART" id="SM00220">
    <property type="entry name" value="S_TKc"/>
    <property type="match status" value="1"/>
</dbReference>
<evidence type="ECO:0000256" key="6">
    <source>
        <dbReference type="ARBA" id="ARBA00022840"/>
    </source>
</evidence>
<dbReference type="CDD" id="cd00180">
    <property type="entry name" value="PKc"/>
    <property type="match status" value="1"/>
</dbReference>
<feature type="domain" description="Protein kinase" evidence="9">
    <location>
        <begin position="38"/>
        <end position="339"/>
    </location>
</feature>
<dbReference type="InterPro" id="IPR000719">
    <property type="entry name" value="Prot_kinase_dom"/>
</dbReference>
<keyword evidence="3" id="KW-0808">Transferase</keyword>
<comment type="caution">
    <text evidence="10">The sequence shown here is derived from an EMBL/GenBank/DDBJ whole genome shotgun (WGS) entry which is preliminary data.</text>
</comment>
<evidence type="ECO:0000256" key="2">
    <source>
        <dbReference type="ARBA" id="ARBA00022527"/>
    </source>
</evidence>
<evidence type="ECO:0000259" key="9">
    <source>
        <dbReference type="PROSITE" id="PS50011"/>
    </source>
</evidence>
<evidence type="ECO:0000313" key="10">
    <source>
        <dbReference type="EMBL" id="KAJ9666436.1"/>
    </source>
</evidence>
<reference evidence="10" key="1">
    <citation type="submission" date="2022-10" db="EMBL/GenBank/DDBJ databases">
        <title>Culturing micro-colonial fungi from biological soil crusts in the Mojave desert and describing Neophaeococcomyces mojavensis, and introducing the new genera and species Taxawa tesnikishii.</title>
        <authorList>
            <person name="Kurbessoian T."/>
            <person name="Stajich J.E."/>
        </authorList>
    </citation>
    <scope>NUCLEOTIDE SEQUENCE</scope>
    <source>
        <strain evidence="10">TK_1</strain>
    </source>
</reference>
<dbReference type="SUPFAM" id="SSF56112">
    <property type="entry name" value="Protein kinase-like (PK-like)"/>
    <property type="match status" value="1"/>
</dbReference>
<gene>
    <name evidence="10" type="ORF">H2201_003358</name>
</gene>
<keyword evidence="6" id="KW-0067">ATP-binding</keyword>
<dbReference type="PANTHER" id="PTHR43671">
    <property type="entry name" value="SERINE/THREONINE-PROTEIN KINASE NEK"/>
    <property type="match status" value="1"/>
</dbReference>
<dbReference type="InterPro" id="IPR050660">
    <property type="entry name" value="NEK_Ser/Thr_kinase"/>
</dbReference>
<evidence type="ECO:0000256" key="3">
    <source>
        <dbReference type="ARBA" id="ARBA00022679"/>
    </source>
</evidence>
<dbReference type="InterPro" id="IPR008271">
    <property type="entry name" value="Ser/Thr_kinase_AS"/>
</dbReference>
<keyword evidence="11" id="KW-1185">Reference proteome</keyword>
<organism evidence="10 11">
    <name type="scientific">Coniosporium apollinis</name>
    <dbReference type="NCBI Taxonomy" id="61459"/>
    <lineage>
        <taxon>Eukaryota</taxon>
        <taxon>Fungi</taxon>
        <taxon>Dikarya</taxon>
        <taxon>Ascomycota</taxon>
        <taxon>Pezizomycotina</taxon>
        <taxon>Dothideomycetes</taxon>
        <taxon>Dothideomycetes incertae sedis</taxon>
        <taxon>Coniosporium</taxon>
    </lineage>
</organism>
<proteinExistence type="predicted"/>
<dbReference type="PROSITE" id="PS00108">
    <property type="entry name" value="PROTEIN_KINASE_ST"/>
    <property type="match status" value="1"/>
</dbReference>
<dbReference type="PROSITE" id="PS50011">
    <property type="entry name" value="PROTEIN_KINASE_DOM"/>
    <property type="match status" value="1"/>
</dbReference>
<comment type="catalytic activity">
    <reaction evidence="7">
        <text>L-threonyl-[protein] + ATP = O-phospho-L-threonyl-[protein] + ADP + H(+)</text>
        <dbReference type="Rhea" id="RHEA:46608"/>
        <dbReference type="Rhea" id="RHEA-COMP:11060"/>
        <dbReference type="Rhea" id="RHEA-COMP:11605"/>
        <dbReference type="ChEBI" id="CHEBI:15378"/>
        <dbReference type="ChEBI" id="CHEBI:30013"/>
        <dbReference type="ChEBI" id="CHEBI:30616"/>
        <dbReference type="ChEBI" id="CHEBI:61977"/>
        <dbReference type="ChEBI" id="CHEBI:456216"/>
        <dbReference type="EC" id="2.7.11.1"/>
    </reaction>
</comment>
<protein>
    <recommendedName>
        <fullName evidence="1">non-specific serine/threonine protein kinase</fullName>
        <ecNumber evidence="1">2.7.11.1</ecNumber>
    </recommendedName>
</protein>
<name>A0ABQ9NVM7_9PEZI</name>
<evidence type="ECO:0000256" key="8">
    <source>
        <dbReference type="ARBA" id="ARBA00048679"/>
    </source>
</evidence>
<keyword evidence="2" id="KW-0723">Serine/threonine-protein kinase</keyword>
<evidence type="ECO:0000256" key="1">
    <source>
        <dbReference type="ARBA" id="ARBA00012513"/>
    </source>
</evidence>
<dbReference type="EMBL" id="JAPDRL010000019">
    <property type="protein sequence ID" value="KAJ9666436.1"/>
    <property type="molecule type" value="Genomic_DNA"/>
</dbReference>
<evidence type="ECO:0000256" key="7">
    <source>
        <dbReference type="ARBA" id="ARBA00047899"/>
    </source>
</evidence>
<dbReference type="EC" id="2.7.11.1" evidence="1"/>
<comment type="catalytic activity">
    <reaction evidence="8">
        <text>L-seryl-[protein] + ATP = O-phospho-L-seryl-[protein] + ADP + H(+)</text>
        <dbReference type="Rhea" id="RHEA:17989"/>
        <dbReference type="Rhea" id="RHEA-COMP:9863"/>
        <dbReference type="Rhea" id="RHEA-COMP:11604"/>
        <dbReference type="ChEBI" id="CHEBI:15378"/>
        <dbReference type="ChEBI" id="CHEBI:29999"/>
        <dbReference type="ChEBI" id="CHEBI:30616"/>
        <dbReference type="ChEBI" id="CHEBI:83421"/>
        <dbReference type="ChEBI" id="CHEBI:456216"/>
        <dbReference type="EC" id="2.7.11.1"/>
    </reaction>
</comment>
<dbReference type="PANTHER" id="PTHR43671:SF98">
    <property type="entry name" value="SERINE_THREONINE-PROTEIN KINASE NEK11"/>
    <property type="match status" value="1"/>
</dbReference>
<dbReference type="InterPro" id="IPR011009">
    <property type="entry name" value="Kinase-like_dom_sf"/>
</dbReference>
<accession>A0ABQ9NVM7</accession>
<dbReference type="Pfam" id="PF00069">
    <property type="entry name" value="Pkinase"/>
    <property type="match status" value="1"/>
</dbReference>
<sequence length="346" mass="39223">MQAENKDTAMSVVMETSAGCPEFLSSHTPAVDLMEERYTAIEKLNEGGQGEVFLAECKTNKQLVAVKVSKFKDDDSLLEEAKLLMKLPRNKRIVQLLGCYEDHRKDVLGISLVLQYCPGGDLGEYMDRYSEGGKKSIPEAFIWHAYCQMSEMLAFVHTGYTPEHGIPASWTPIIHGDLKIENLLLGPAEQGARFPNLLLADFGAATEYDPRALFGPYVTRGTRVCWAPEAPLPVMASDVWTAGVVIHQLARNEHPRADWKRTAREHKVWPEEEDAVYWLSKTPRMFYDLTVELEPECPDRFGFAKYSDELDWWMMRALEQSWQTRVTALGLVFEMIPVARAKMATL</sequence>
<evidence type="ECO:0000313" key="11">
    <source>
        <dbReference type="Proteomes" id="UP001172684"/>
    </source>
</evidence>
<keyword evidence="4" id="KW-0547">Nucleotide-binding</keyword>
<dbReference type="Gene3D" id="1.10.510.10">
    <property type="entry name" value="Transferase(Phosphotransferase) domain 1"/>
    <property type="match status" value="1"/>
</dbReference>
<evidence type="ECO:0000256" key="5">
    <source>
        <dbReference type="ARBA" id="ARBA00022777"/>
    </source>
</evidence>
<dbReference type="Proteomes" id="UP001172684">
    <property type="component" value="Unassembled WGS sequence"/>
</dbReference>
<evidence type="ECO:0000256" key="4">
    <source>
        <dbReference type="ARBA" id="ARBA00022741"/>
    </source>
</evidence>
<keyword evidence="5" id="KW-0418">Kinase</keyword>